<dbReference type="CDD" id="cd17688">
    <property type="entry name" value="RUN_SGSM3"/>
    <property type="match status" value="1"/>
</dbReference>
<keyword evidence="2 4" id="KW-0728">SH3 domain</keyword>
<dbReference type="SUPFAM" id="SSF47923">
    <property type="entry name" value="Ypt/Rab-GAP domain of gyp1p"/>
    <property type="match status" value="2"/>
</dbReference>
<dbReference type="InterPro" id="IPR050302">
    <property type="entry name" value="Rab_GAP_TBC_domain"/>
</dbReference>
<protein>
    <recommendedName>
        <fullName evidence="3">RUN and TBC1 domain-containing protein 3</fullName>
    </recommendedName>
</protein>
<evidence type="ECO:0000259" key="6">
    <source>
        <dbReference type="PROSITE" id="PS50086"/>
    </source>
</evidence>
<dbReference type="InterPro" id="IPR000195">
    <property type="entry name" value="Rab-GAP-TBC_dom"/>
</dbReference>
<dbReference type="Pfam" id="PF02759">
    <property type="entry name" value="RUN"/>
    <property type="match status" value="1"/>
</dbReference>
<dbReference type="EMBL" id="CAJNOC010001044">
    <property type="protein sequence ID" value="CAF0829682.1"/>
    <property type="molecule type" value="Genomic_DNA"/>
</dbReference>
<dbReference type="FunFam" id="1.10.8.270:FF:000013">
    <property type="entry name" value="Small G protein signaling modulator 3"/>
    <property type="match status" value="1"/>
</dbReference>
<evidence type="ECO:0000259" key="5">
    <source>
        <dbReference type="PROSITE" id="PS50002"/>
    </source>
</evidence>
<proteinExistence type="inferred from homology"/>
<keyword evidence="9" id="KW-1185">Reference proteome</keyword>
<reference evidence="8" key="1">
    <citation type="submission" date="2021-02" db="EMBL/GenBank/DDBJ databases">
        <authorList>
            <person name="Nowell W R."/>
        </authorList>
    </citation>
    <scope>NUCLEOTIDE SEQUENCE</scope>
    <source>
        <strain evidence="8">Ploen Becks lab</strain>
    </source>
</reference>
<dbReference type="SMART" id="SM00593">
    <property type="entry name" value="RUN"/>
    <property type="match status" value="1"/>
</dbReference>
<dbReference type="PROSITE" id="PS50086">
    <property type="entry name" value="TBC_RABGAP"/>
    <property type="match status" value="1"/>
</dbReference>
<feature type="domain" description="SH3" evidence="5">
    <location>
        <begin position="549"/>
        <end position="608"/>
    </location>
</feature>
<feature type="domain" description="Rab-GAP TBC" evidence="6">
    <location>
        <begin position="158"/>
        <end position="349"/>
    </location>
</feature>
<sequence length="816" mass="94273">MSTDIHHKGSLKKSYWPGHVIADSLVEEKGDNKIEKKISIDSKDSLNIVKLSPGGAFSAIISSMLPINCLNDNEDFFYDPFGFRIEKVSPDEENFVNINLNSKPKHGSLFIEDSKHKLKWIAYLEFTLNGDIGSSFSWDQVTSLYRCEKLRGMIRGEGIPHSLRPFIWTRLTTALEKKLNSKFKYVDLFKNSEQDHFNAFRQIEKDLLRTLPTNLCYCNASSVGIPRLRRVLQTIAWLYPNIGYCQGMGTIVASLLLFLEEEDTFWMMCSILEDLLPASYFSHSLLGVQADMKVLSQLIATYLPDIDLKFKKHDIEISLICINWFLTLYSNVFEMRILLRIWDLFFYEGSVALFQITLAMIKISEEKIINSESSSSIFSILTALPNSIDDIDLLIETSIRIGSSINKNILDYARRKHQAYLMAQLGQIVNPSNYHNLPLGKERANFRTQEKNHHIFKILKKSFKFDANNNLSETNRKNNSVLNQDDDLKVKNIFQTEFLVNLREVLLKIAHHFQTQDPEKYLNCNLNADYSIESHCLDYEKFADTSKIKRVKRAKAILDFEKTDDDELGFKKNDIITVLSTKDDHCWIGEFDDEKGWFPSRFVSLIDERNGKIYSSAGDDSVNERIGDLIRGEFSLAIKSILEHGLKKWSVLGGSVHPWSFIEEASKKVVEKDFDSVYSRLHLCKTFRLDEDGKVLTPDELLYKSIQTINMSHDARRVSMDVKLRSLLCVGLNEQVLHIWLEILCSCVETVEKWYQRWSFLRSPGWVQIKCELRILSQFSFLLNPNAELPNSDRDLAINECIKDMLVKHHLFSWDI</sequence>
<dbReference type="PANTHER" id="PTHR47219">
    <property type="entry name" value="RAB GTPASE-ACTIVATING PROTEIN 1-LIKE"/>
    <property type="match status" value="1"/>
</dbReference>
<accession>A0A813UZW2</accession>
<dbReference type="InterPro" id="IPR036028">
    <property type="entry name" value="SH3-like_dom_sf"/>
</dbReference>
<comment type="caution">
    <text evidence="8">The sequence shown here is derived from an EMBL/GenBank/DDBJ whole genome shotgun (WGS) entry which is preliminary data.</text>
</comment>
<evidence type="ECO:0000259" key="7">
    <source>
        <dbReference type="PROSITE" id="PS50826"/>
    </source>
</evidence>
<dbReference type="SUPFAM" id="SSF140741">
    <property type="entry name" value="RUN domain-like"/>
    <property type="match status" value="1"/>
</dbReference>
<dbReference type="SMART" id="SM00326">
    <property type="entry name" value="SH3"/>
    <property type="match status" value="1"/>
</dbReference>
<comment type="similarity">
    <text evidence="1">Belongs to the small G protein signaling modulator family.</text>
</comment>
<dbReference type="Pfam" id="PF00566">
    <property type="entry name" value="RabGAP-TBC"/>
    <property type="match status" value="1"/>
</dbReference>
<dbReference type="Gene3D" id="1.10.472.80">
    <property type="entry name" value="Ypt/Rab-GAP domain of gyp1p, domain 3"/>
    <property type="match status" value="1"/>
</dbReference>
<evidence type="ECO:0000256" key="4">
    <source>
        <dbReference type="PROSITE-ProRule" id="PRU00192"/>
    </source>
</evidence>
<dbReference type="PROSITE" id="PS50826">
    <property type="entry name" value="RUN"/>
    <property type="match status" value="1"/>
</dbReference>
<dbReference type="OrthoDB" id="44736at2759"/>
<dbReference type="InterPro" id="IPR035969">
    <property type="entry name" value="Rab-GAP_TBC_sf"/>
</dbReference>
<gene>
    <name evidence="8" type="ORF">OXX778_LOCUS7898</name>
</gene>
<dbReference type="InterPro" id="IPR001452">
    <property type="entry name" value="SH3_domain"/>
</dbReference>
<evidence type="ECO:0000256" key="2">
    <source>
        <dbReference type="ARBA" id="ARBA00022443"/>
    </source>
</evidence>
<dbReference type="Gene3D" id="1.10.8.270">
    <property type="entry name" value="putative rabgap domain of human tbc1 domain family member 14 like domains"/>
    <property type="match status" value="1"/>
</dbReference>
<dbReference type="Proteomes" id="UP000663879">
    <property type="component" value="Unassembled WGS sequence"/>
</dbReference>
<dbReference type="SUPFAM" id="SSF50044">
    <property type="entry name" value="SH3-domain"/>
    <property type="match status" value="1"/>
</dbReference>
<feature type="domain" description="RUN" evidence="7">
    <location>
        <begin position="625"/>
        <end position="788"/>
    </location>
</feature>
<dbReference type="AlphaFoldDB" id="A0A813UZW2"/>
<dbReference type="PANTHER" id="PTHR47219:SF13">
    <property type="entry name" value="RUN AND TBC1 DOMAIN-CONTAINING PROTEIN 3"/>
    <property type="match status" value="1"/>
</dbReference>
<dbReference type="GO" id="GO:0005096">
    <property type="term" value="F:GTPase activator activity"/>
    <property type="evidence" value="ECO:0007669"/>
    <property type="project" value="TreeGrafter"/>
</dbReference>
<dbReference type="InterPro" id="IPR004012">
    <property type="entry name" value="Run_dom"/>
</dbReference>
<dbReference type="InterPro" id="IPR037213">
    <property type="entry name" value="Run_dom_sf"/>
</dbReference>
<evidence type="ECO:0000256" key="1">
    <source>
        <dbReference type="ARBA" id="ARBA00006296"/>
    </source>
</evidence>
<dbReference type="SMART" id="SM00164">
    <property type="entry name" value="TBC"/>
    <property type="match status" value="1"/>
</dbReference>
<dbReference type="FunFam" id="1.10.472.80:FF:000012">
    <property type="entry name" value="Small G protein signaling modulator 3"/>
    <property type="match status" value="1"/>
</dbReference>
<evidence type="ECO:0000313" key="9">
    <source>
        <dbReference type="Proteomes" id="UP000663879"/>
    </source>
</evidence>
<evidence type="ECO:0000313" key="8">
    <source>
        <dbReference type="EMBL" id="CAF0829682.1"/>
    </source>
</evidence>
<dbReference type="PROSITE" id="PS50002">
    <property type="entry name" value="SH3"/>
    <property type="match status" value="1"/>
</dbReference>
<name>A0A813UZW2_9BILA</name>
<organism evidence="8 9">
    <name type="scientific">Brachionus calyciflorus</name>
    <dbReference type="NCBI Taxonomy" id="104777"/>
    <lineage>
        <taxon>Eukaryota</taxon>
        <taxon>Metazoa</taxon>
        <taxon>Spiralia</taxon>
        <taxon>Gnathifera</taxon>
        <taxon>Rotifera</taxon>
        <taxon>Eurotatoria</taxon>
        <taxon>Monogononta</taxon>
        <taxon>Pseudotrocha</taxon>
        <taxon>Ploima</taxon>
        <taxon>Brachionidae</taxon>
        <taxon>Brachionus</taxon>
    </lineage>
</organism>
<dbReference type="GO" id="GO:0031267">
    <property type="term" value="F:small GTPase binding"/>
    <property type="evidence" value="ECO:0007669"/>
    <property type="project" value="TreeGrafter"/>
</dbReference>
<dbReference type="Pfam" id="PF00018">
    <property type="entry name" value="SH3_1"/>
    <property type="match status" value="1"/>
</dbReference>
<dbReference type="Gene3D" id="1.20.58.900">
    <property type="match status" value="1"/>
</dbReference>
<evidence type="ECO:0000256" key="3">
    <source>
        <dbReference type="ARBA" id="ARBA00030864"/>
    </source>
</evidence>